<dbReference type="AlphaFoldDB" id="A0A8S4QRT5"/>
<comment type="caution">
    <text evidence="2">The sequence shown here is derived from an EMBL/GenBank/DDBJ whole genome shotgun (WGS) entry which is preliminary data.</text>
</comment>
<dbReference type="Proteomes" id="UP000838756">
    <property type="component" value="Unassembled WGS sequence"/>
</dbReference>
<name>A0A8S4QRT5_9NEOP</name>
<feature type="non-terminal residue" evidence="2">
    <location>
        <position position="1"/>
    </location>
</feature>
<gene>
    <name evidence="2" type="primary">jg509</name>
    <name evidence="2" type="ORF">PAEG_LOCUS3473</name>
</gene>
<dbReference type="OrthoDB" id="6075923at2759"/>
<evidence type="ECO:0000313" key="3">
    <source>
        <dbReference type="Proteomes" id="UP000838756"/>
    </source>
</evidence>
<reference evidence="2" key="1">
    <citation type="submission" date="2022-03" db="EMBL/GenBank/DDBJ databases">
        <authorList>
            <person name="Lindestad O."/>
        </authorList>
    </citation>
    <scope>NUCLEOTIDE SEQUENCE</scope>
</reference>
<organism evidence="2 3">
    <name type="scientific">Pararge aegeria aegeria</name>
    <dbReference type="NCBI Taxonomy" id="348720"/>
    <lineage>
        <taxon>Eukaryota</taxon>
        <taxon>Metazoa</taxon>
        <taxon>Ecdysozoa</taxon>
        <taxon>Arthropoda</taxon>
        <taxon>Hexapoda</taxon>
        <taxon>Insecta</taxon>
        <taxon>Pterygota</taxon>
        <taxon>Neoptera</taxon>
        <taxon>Endopterygota</taxon>
        <taxon>Lepidoptera</taxon>
        <taxon>Glossata</taxon>
        <taxon>Ditrysia</taxon>
        <taxon>Papilionoidea</taxon>
        <taxon>Nymphalidae</taxon>
        <taxon>Satyrinae</taxon>
        <taxon>Satyrini</taxon>
        <taxon>Parargina</taxon>
        <taxon>Pararge</taxon>
    </lineage>
</organism>
<accession>A0A8S4QRT5</accession>
<protein>
    <submittedName>
        <fullName evidence="2">Jg509 protein</fullName>
    </submittedName>
</protein>
<evidence type="ECO:0000256" key="1">
    <source>
        <dbReference type="SAM" id="Phobius"/>
    </source>
</evidence>
<keyword evidence="1" id="KW-0472">Membrane</keyword>
<feature type="transmembrane region" description="Helical" evidence="1">
    <location>
        <begin position="12"/>
        <end position="30"/>
    </location>
</feature>
<keyword evidence="1" id="KW-0812">Transmembrane</keyword>
<proteinExistence type="predicted"/>
<sequence>EEPLELCHGFGSLIAFLGIIYFFVIYFLVVKRYIGKWFETTVWSPVESAYFYLWRIT</sequence>
<dbReference type="EMBL" id="CAKXAJ010011142">
    <property type="protein sequence ID" value="CAH2212090.1"/>
    <property type="molecule type" value="Genomic_DNA"/>
</dbReference>
<evidence type="ECO:0000313" key="2">
    <source>
        <dbReference type="EMBL" id="CAH2212090.1"/>
    </source>
</evidence>
<keyword evidence="1" id="KW-1133">Transmembrane helix</keyword>
<keyword evidence="3" id="KW-1185">Reference proteome</keyword>